<reference evidence="6" key="1">
    <citation type="submission" date="2017-05" db="EMBL/GenBank/DDBJ databases">
        <authorList>
            <person name="Kirkegaard R."/>
            <person name="Mcilroy J S."/>
        </authorList>
    </citation>
    <scope>NUCLEOTIDE SEQUENCE [LARGE SCALE GENOMIC DNA]</scope>
</reference>
<dbReference type="SUPFAM" id="SSF56801">
    <property type="entry name" value="Acetyl-CoA synthetase-like"/>
    <property type="match status" value="1"/>
</dbReference>
<dbReference type="AlphaFoldDB" id="A0A1Y6K380"/>
<evidence type="ECO:0000313" key="5">
    <source>
        <dbReference type="EMBL" id="SMX54145.1"/>
    </source>
</evidence>
<evidence type="ECO:0000259" key="3">
    <source>
        <dbReference type="Pfam" id="PF00501"/>
    </source>
</evidence>
<dbReference type="Pfam" id="PF00501">
    <property type="entry name" value="AMP-binding"/>
    <property type="match status" value="1"/>
</dbReference>
<dbReference type="InterPro" id="IPR020845">
    <property type="entry name" value="AMP-binding_CS"/>
</dbReference>
<dbReference type="PANTHER" id="PTHR43767">
    <property type="entry name" value="LONG-CHAIN-FATTY-ACID--COA LIGASE"/>
    <property type="match status" value="1"/>
</dbReference>
<dbReference type="Gene3D" id="3.30.300.30">
    <property type="match status" value="1"/>
</dbReference>
<evidence type="ECO:0000256" key="1">
    <source>
        <dbReference type="ARBA" id="ARBA00006432"/>
    </source>
</evidence>
<protein>
    <submittedName>
        <fullName evidence="5">Long-chain-fatty-acid--CoA ligase</fullName>
        <ecNumber evidence="5">6.2.1.3</ecNumber>
    </submittedName>
</protein>
<dbReference type="EC" id="6.2.1.3" evidence="5"/>
<dbReference type="Pfam" id="PF13193">
    <property type="entry name" value="AMP-binding_C"/>
    <property type="match status" value="1"/>
</dbReference>
<dbReference type="CDD" id="cd05936">
    <property type="entry name" value="FC-FACS_FadD_like"/>
    <property type="match status" value="1"/>
</dbReference>
<evidence type="ECO:0000259" key="4">
    <source>
        <dbReference type="Pfam" id="PF13193"/>
    </source>
</evidence>
<dbReference type="InterPro" id="IPR045851">
    <property type="entry name" value="AMP-bd_C_sf"/>
</dbReference>
<keyword evidence="6" id="KW-1185">Reference proteome</keyword>
<dbReference type="EMBL" id="LT859958">
    <property type="protein sequence ID" value="SMX54145.1"/>
    <property type="molecule type" value="Genomic_DNA"/>
</dbReference>
<organism evidence="5 6">
    <name type="scientific">Candidatus Brevifilum fermentans</name>
    <dbReference type="NCBI Taxonomy" id="1986204"/>
    <lineage>
        <taxon>Bacteria</taxon>
        <taxon>Bacillati</taxon>
        <taxon>Chloroflexota</taxon>
        <taxon>Anaerolineae</taxon>
        <taxon>Anaerolineales</taxon>
        <taxon>Anaerolineaceae</taxon>
        <taxon>Candidatus Brevifilum</taxon>
    </lineage>
</organism>
<dbReference type="PANTHER" id="PTHR43767:SF12">
    <property type="entry name" value="AMP-DEPENDENT SYNTHETASE AND LIGASE"/>
    <property type="match status" value="1"/>
</dbReference>
<comment type="similarity">
    <text evidence="1">Belongs to the ATP-dependent AMP-binding enzyme family.</text>
</comment>
<dbReference type="InterPro" id="IPR000873">
    <property type="entry name" value="AMP-dep_synth/lig_dom"/>
</dbReference>
<dbReference type="Proteomes" id="UP000195514">
    <property type="component" value="Chromosome I"/>
</dbReference>
<dbReference type="GO" id="GO:0004467">
    <property type="term" value="F:long-chain fatty acid-CoA ligase activity"/>
    <property type="evidence" value="ECO:0007669"/>
    <property type="project" value="UniProtKB-EC"/>
</dbReference>
<dbReference type="FunFam" id="3.30.300.30:FF:000008">
    <property type="entry name" value="2,3-dihydroxybenzoate-AMP ligase"/>
    <property type="match status" value="1"/>
</dbReference>
<gene>
    <name evidence="5" type="primary">lcfA</name>
    <name evidence="5" type="ORF">CFX1CAM_1080</name>
</gene>
<keyword evidence="2 5" id="KW-0436">Ligase</keyword>
<sequence length="535" mass="59143">MDQTKPWLAQYDEGVPAEVEIPNRSLVDLFADAVRESGDATCTIYEGEELTYQQVDDFSERIAAYLLDQGLKTGDRVGILLPNSPAFVISFFGILKAGGVVMALNPAFRLAEIETQTIESGIRVLILKEAFYTTVKTQPFMNDIRTVVVDSEAGTVLPDGDTTWEKIMEAFAGCVPVNVDINPDDPAVFQYSGGTTGIPKCAIGLHRNLVANVYQFNHWLVNTEPGKETILVAIPVYHVYGMVLGLNLAVKMRARMVLIPDPRQLDYLLDAIQTYQASIFPGVPSLYAAINHYPPVLEGKYDLSSIKACISGSATLPIKVKHEFEALTRGHLVEGYGLSEAPTATHCNPILGENREGSIGLPLPNVDCKVVDLESGEHEVEIGEIGELIIKSPQVMAGYHRRPEETALTLRNGWLFTGDVVRMDQDGYFYIVDRKKDVIKVGGFQVWPNEVEAVINKHPKVKEVAVAGVVDEHGNEATKAWVVLKPGEESSTEEIRSFCDQYLTRYKIPKHIVFIDELPRTTVGKVLRRVLASEE</sequence>
<proteinExistence type="inferred from homology"/>
<evidence type="ECO:0000313" key="6">
    <source>
        <dbReference type="Proteomes" id="UP000195514"/>
    </source>
</evidence>
<dbReference type="InterPro" id="IPR042099">
    <property type="entry name" value="ANL_N_sf"/>
</dbReference>
<dbReference type="Gene3D" id="3.40.50.12780">
    <property type="entry name" value="N-terminal domain of ligase-like"/>
    <property type="match status" value="1"/>
</dbReference>
<dbReference type="InterPro" id="IPR025110">
    <property type="entry name" value="AMP-bd_C"/>
</dbReference>
<dbReference type="InterPro" id="IPR050237">
    <property type="entry name" value="ATP-dep_AMP-bd_enzyme"/>
</dbReference>
<accession>A0A1Y6K380</accession>
<feature type="domain" description="AMP-dependent synthetase/ligase" evidence="3">
    <location>
        <begin position="30"/>
        <end position="400"/>
    </location>
</feature>
<dbReference type="KEGG" id="abat:CFX1CAM_1080"/>
<dbReference type="RefSeq" id="WP_162287655.1">
    <property type="nucleotide sequence ID" value="NZ_LT859958.1"/>
</dbReference>
<name>A0A1Y6K380_9CHLR</name>
<dbReference type="PROSITE" id="PS00455">
    <property type="entry name" value="AMP_BINDING"/>
    <property type="match status" value="1"/>
</dbReference>
<feature type="domain" description="AMP-binding enzyme C-terminal" evidence="4">
    <location>
        <begin position="450"/>
        <end position="525"/>
    </location>
</feature>
<evidence type="ECO:0000256" key="2">
    <source>
        <dbReference type="ARBA" id="ARBA00022598"/>
    </source>
</evidence>